<keyword evidence="6" id="KW-0269">Exonuclease</keyword>
<keyword evidence="8" id="KW-0539">Nucleus</keyword>
<evidence type="ECO:0000256" key="5">
    <source>
        <dbReference type="ARBA" id="ARBA00022801"/>
    </source>
</evidence>
<evidence type="ECO:0000256" key="6">
    <source>
        <dbReference type="ARBA" id="ARBA00022839"/>
    </source>
</evidence>
<organism evidence="13 14">
    <name type="scientific">Colletotrichum chrysophilum</name>
    <dbReference type="NCBI Taxonomy" id="1836956"/>
    <lineage>
        <taxon>Eukaryota</taxon>
        <taxon>Fungi</taxon>
        <taxon>Dikarya</taxon>
        <taxon>Ascomycota</taxon>
        <taxon>Pezizomycotina</taxon>
        <taxon>Sordariomycetes</taxon>
        <taxon>Hypocreomycetidae</taxon>
        <taxon>Glomerellales</taxon>
        <taxon>Glomerellaceae</taxon>
        <taxon>Colletotrichum</taxon>
        <taxon>Colletotrichum gloeosporioides species complex</taxon>
    </lineage>
</organism>
<evidence type="ECO:0000256" key="4">
    <source>
        <dbReference type="ARBA" id="ARBA00022763"/>
    </source>
</evidence>
<dbReference type="GO" id="GO:0004527">
    <property type="term" value="F:exonuclease activity"/>
    <property type="evidence" value="ECO:0007669"/>
    <property type="project" value="UniProtKB-KW"/>
</dbReference>
<dbReference type="SUPFAM" id="SSF56024">
    <property type="entry name" value="Phospholipase D/nuclease"/>
    <property type="match status" value="2"/>
</dbReference>
<dbReference type="GO" id="GO:0005634">
    <property type="term" value="C:nucleus"/>
    <property type="evidence" value="ECO:0007669"/>
    <property type="project" value="UniProtKB-SubCell"/>
</dbReference>
<feature type="site" description="Interaction with DNA" evidence="11">
    <location>
        <position position="504"/>
    </location>
</feature>
<dbReference type="AlphaFoldDB" id="A0AAD9ANE0"/>
<evidence type="ECO:0000256" key="8">
    <source>
        <dbReference type="ARBA" id="ARBA00023242"/>
    </source>
</evidence>
<keyword evidence="7" id="KW-0234">DNA repair</keyword>
<feature type="active site" description="Proton donor/acceptor" evidence="9">
    <location>
        <position position="481"/>
    </location>
</feature>
<comment type="similarity">
    <text evidence="2">Belongs to the tyrosyl-DNA phosphodiesterase family.</text>
</comment>
<sequence>MQVRCLQARKWVCRQARCAVSNAPAQAPASRCFMQEQPLLIPPFSSLLPLKGICPRFNFGDRFIDCTSTRPLRTSVVSWMLEMERPTKRARICDDVEESETSTQAEGPRSLSRPISPPRKKNNGGQRIKSPFQLTWIRDLPEPANRDAVALKDILGDPLIAECWEFNYLHDIHFLMSHFDEDTKSLVKVHVVHGFWKREDPNRLALQEEASAYSNVELHGAYMPEMFGTHHSKMMILVRHDDSAQVVIHTANMIAKDWTNMTNAVWMSPLLRLLKEKDSTSCEDAIGTGQRFKHDLLNYLKAYNVRRPTLRDLVDKLSQYDFSSVKAALIASVPGRHSIHDTSQTSWGWPALKHVLRHVPVQDGKSEIVVQISSIATLGATDNWIQKCLFNPLSESSDKGPKKTKPTFKIVFPTADEIRRSLDGYASGGSIHTKIQSQQQAKQLAYLHPFFCHWGNDAPNGKALPETATVREAGRKRAAPHIKTYIRYGEKSIDWALVTSANISKQAWGEVAGASQEVRIASWEIGVLVWPEMMAEKATMVSTFQTDLPSNNTEGSNPVVGVRIPYNLPLQHYAKDEIPWVATMAHAEPDNMGRFWGVA</sequence>
<evidence type="ECO:0000256" key="7">
    <source>
        <dbReference type="ARBA" id="ARBA00023204"/>
    </source>
</evidence>
<evidence type="ECO:0000256" key="2">
    <source>
        <dbReference type="ARBA" id="ARBA00010205"/>
    </source>
</evidence>
<feature type="region of interest" description="Disordered" evidence="12">
    <location>
        <begin position="91"/>
        <end position="127"/>
    </location>
</feature>
<evidence type="ECO:0000256" key="11">
    <source>
        <dbReference type="PIRSR" id="PIRSR610347-3"/>
    </source>
</evidence>
<comment type="subcellular location">
    <subcellularLocation>
        <location evidence="1">Nucleus</location>
    </subcellularLocation>
</comment>
<dbReference type="GO" id="GO:0003690">
    <property type="term" value="F:double-stranded DNA binding"/>
    <property type="evidence" value="ECO:0007669"/>
    <property type="project" value="TreeGrafter"/>
</dbReference>
<comment type="caution">
    <text evidence="13">The sequence shown here is derived from an EMBL/GenBank/DDBJ whole genome shotgun (WGS) entry which is preliminary data.</text>
</comment>
<protein>
    <submittedName>
        <fullName evidence="13">Tyrosyl-dna phosphodiesterase</fullName>
    </submittedName>
</protein>
<feature type="active site" description="Nucleophile" evidence="9">
    <location>
        <position position="231"/>
    </location>
</feature>
<keyword evidence="4" id="KW-0227">DNA damage</keyword>
<dbReference type="GO" id="GO:0017005">
    <property type="term" value="F:3'-tyrosyl-DNA phosphodiesterase activity"/>
    <property type="evidence" value="ECO:0007669"/>
    <property type="project" value="TreeGrafter"/>
</dbReference>
<evidence type="ECO:0000313" key="14">
    <source>
        <dbReference type="Proteomes" id="UP001243330"/>
    </source>
</evidence>
<evidence type="ECO:0000256" key="1">
    <source>
        <dbReference type="ARBA" id="ARBA00004123"/>
    </source>
</evidence>
<proteinExistence type="inferred from homology"/>
<evidence type="ECO:0000256" key="3">
    <source>
        <dbReference type="ARBA" id="ARBA00022722"/>
    </source>
</evidence>
<dbReference type="GO" id="GO:0006281">
    <property type="term" value="P:DNA repair"/>
    <property type="evidence" value="ECO:0007669"/>
    <property type="project" value="UniProtKB-KW"/>
</dbReference>
<dbReference type="PANTHER" id="PTHR12415:SF0">
    <property type="entry name" value="TYROSYL-DNA PHOSPHODIESTERASE 1"/>
    <property type="match status" value="1"/>
</dbReference>
<feature type="binding site" evidence="10">
    <location>
        <position position="483"/>
    </location>
    <ligand>
        <name>substrate</name>
    </ligand>
</feature>
<name>A0AAD9ANE0_9PEZI</name>
<dbReference type="InterPro" id="IPR010347">
    <property type="entry name" value="Tdp1"/>
</dbReference>
<keyword evidence="14" id="KW-1185">Reference proteome</keyword>
<evidence type="ECO:0000313" key="13">
    <source>
        <dbReference type="EMBL" id="KAK1850147.1"/>
    </source>
</evidence>
<dbReference type="FunFam" id="3.30.870.10:FF:000038">
    <property type="entry name" value="Probable tyrosyl-DNA phosphodiesterase"/>
    <property type="match status" value="1"/>
</dbReference>
<accession>A0AAD9ANE0</accession>
<keyword evidence="5" id="KW-0378">Hydrolase</keyword>
<evidence type="ECO:0000256" key="9">
    <source>
        <dbReference type="PIRSR" id="PIRSR610347-1"/>
    </source>
</evidence>
<feature type="binding site" evidence="10">
    <location>
        <position position="233"/>
    </location>
    <ligand>
        <name>substrate</name>
    </ligand>
</feature>
<dbReference type="Gene3D" id="3.30.870.10">
    <property type="entry name" value="Endonuclease Chain A"/>
    <property type="match status" value="2"/>
</dbReference>
<reference evidence="13" key="1">
    <citation type="submission" date="2023-01" db="EMBL/GenBank/DDBJ databases">
        <title>Colletotrichum chrysophilum M932 genome sequence.</title>
        <authorList>
            <person name="Baroncelli R."/>
        </authorList>
    </citation>
    <scope>NUCLEOTIDE SEQUENCE</scope>
    <source>
        <strain evidence="13">M932</strain>
    </source>
</reference>
<dbReference type="Proteomes" id="UP001243330">
    <property type="component" value="Unassembled WGS sequence"/>
</dbReference>
<dbReference type="Pfam" id="PF06087">
    <property type="entry name" value="Tyr-DNA_phospho"/>
    <property type="match status" value="1"/>
</dbReference>
<gene>
    <name evidence="13" type="ORF">CCHR01_07223</name>
</gene>
<dbReference type="EMBL" id="JAQOWY010000126">
    <property type="protein sequence ID" value="KAK1850147.1"/>
    <property type="molecule type" value="Genomic_DNA"/>
</dbReference>
<dbReference type="GO" id="GO:0003697">
    <property type="term" value="F:single-stranded DNA binding"/>
    <property type="evidence" value="ECO:0007669"/>
    <property type="project" value="TreeGrafter"/>
</dbReference>
<evidence type="ECO:0000256" key="12">
    <source>
        <dbReference type="SAM" id="MobiDB-lite"/>
    </source>
</evidence>
<keyword evidence="3" id="KW-0540">Nuclease</keyword>
<dbReference type="PANTHER" id="PTHR12415">
    <property type="entry name" value="TYROSYL-DNA PHOSPHODIESTERASE 1"/>
    <property type="match status" value="1"/>
</dbReference>
<dbReference type="CDD" id="cd09194">
    <property type="entry name" value="PLDc_yTdp1_1"/>
    <property type="match status" value="1"/>
</dbReference>
<evidence type="ECO:0000256" key="10">
    <source>
        <dbReference type="PIRSR" id="PIRSR610347-2"/>
    </source>
</evidence>